<organism evidence="3 4">
    <name type="scientific">Pseudanabaena catenata USMAC16</name>
    <dbReference type="NCBI Taxonomy" id="1855837"/>
    <lineage>
        <taxon>Bacteria</taxon>
        <taxon>Bacillati</taxon>
        <taxon>Cyanobacteriota</taxon>
        <taxon>Cyanophyceae</taxon>
        <taxon>Pseudanabaenales</taxon>
        <taxon>Pseudanabaenaceae</taxon>
        <taxon>Pseudanabaena</taxon>
    </lineage>
</organism>
<evidence type="ECO:0000313" key="4">
    <source>
        <dbReference type="Proteomes" id="UP001152872"/>
    </source>
</evidence>
<dbReference type="Pfam" id="PF13175">
    <property type="entry name" value="AAA_15"/>
    <property type="match status" value="2"/>
</dbReference>
<gene>
    <name evidence="3" type="ORF">FEV09_02835</name>
</gene>
<evidence type="ECO:0000313" key="3">
    <source>
        <dbReference type="EMBL" id="MDG3493485.1"/>
    </source>
</evidence>
<dbReference type="InterPro" id="IPR051396">
    <property type="entry name" value="Bact_Antivir_Def_Nuclease"/>
</dbReference>
<dbReference type="PANTHER" id="PTHR43581:SF4">
    <property type="entry name" value="ATP_GTP PHOSPHATASE"/>
    <property type="match status" value="1"/>
</dbReference>
<feature type="domain" description="OLD protein-like TOPRIM" evidence="2">
    <location>
        <begin position="392"/>
        <end position="456"/>
    </location>
</feature>
<dbReference type="EMBL" id="VBTY01000012">
    <property type="protein sequence ID" value="MDG3493485.1"/>
    <property type="molecule type" value="Genomic_DNA"/>
</dbReference>
<dbReference type="InterPro" id="IPR034139">
    <property type="entry name" value="TOPRIM_OLD"/>
</dbReference>
<reference evidence="3" key="1">
    <citation type="submission" date="2019-05" db="EMBL/GenBank/DDBJ databases">
        <title>Whole genome sequencing of Pseudanabaena catenata USMAC16.</title>
        <authorList>
            <person name="Khan Z."/>
            <person name="Omar W.M."/>
            <person name="Convey P."/>
            <person name="Merican F."/>
            <person name="Najimudin N."/>
        </authorList>
    </citation>
    <scope>NUCLEOTIDE SEQUENCE</scope>
    <source>
        <strain evidence="3">USMAC16</strain>
    </source>
</reference>
<dbReference type="RefSeq" id="WP_009625524.1">
    <property type="nucleotide sequence ID" value="NZ_VBTY01000012.1"/>
</dbReference>
<keyword evidence="4" id="KW-1185">Reference proteome</keyword>
<proteinExistence type="predicted"/>
<feature type="domain" description="Endonuclease GajA/Old nuclease/RecF-like AAA" evidence="1">
    <location>
        <begin position="5"/>
        <end position="50"/>
    </location>
</feature>
<feature type="domain" description="Endonuclease GajA/Old nuclease/RecF-like AAA" evidence="1">
    <location>
        <begin position="155"/>
        <end position="345"/>
    </location>
</feature>
<dbReference type="InterPro" id="IPR027417">
    <property type="entry name" value="P-loop_NTPase"/>
</dbReference>
<sequence>MNIVIDTIRIAGFRGIKNLEMSLPRVTLLIGMNNSGKTSVLKALQLALGDYSRYLSEEDFYIGSDDKRAAEIVVDVRIVPVDEQGDRIDTFDDDWQAEFQDRIQSESNSRQYVALRTRSKPDEVKGGFDTSYLVLRQWADYSNWLTDSVQVSTKNFSRPTSILFIPIDAQRDIHHEIRDKSSLIRKVLSSVKYDNAEVTALESLIKDVNDLAITKSTELTSLKTNLEKLNQSIESSGKAEITPFPRKIRDLSKYFSAHFGESASSTFSMEYHGMGTRSWASMLVVKAFTELQDEKHAKEAKPFFTILAAEEPEAHLHPNAQKTLYKQLDDSRGQVIISTHSPYVAAMAKQSELRYLKKDADNIVVKYLSNELTHEERRKLHREVIHSRGEILFSKAIVLCEGETEEQALPLLFEKYFGSEAFVKGISFIGVRGAGNYLPFLRFAYDFSIPVYIFGDGEDSAVNALKKHYESVYGKTEILNCSNITILDGTNFEGYLISSGFQSIVESAIEDLNGNGAIQKWIDDNDGKWAGRKPTNQPTCKTCNQKIYIDVIKDYQSSGGANRVLMDILKPGKTKYAPLIAEKLCELEKEQLPPKILEFFQKIENGGII</sequence>
<comment type="caution">
    <text evidence="3">The sequence shown here is derived from an EMBL/GenBank/DDBJ whole genome shotgun (WGS) entry which is preliminary data.</text>
</comment>
<name>A0A9X4RGZ3_9CYAN</name>
<dbReference type="SUPFAM" id="SSF52540">
    <property type="entry name" value="P-loop containing nucleoside triphosphate hydrolases"/>
    <property type="match status" value="1"/>
</dbReference>
<dbReference type="CDD" id="cd01026">
    <property type="entry name" value="TOPRIM_OLD"/>
    <property type="match status" value="1"/>
</dbReference>
<dbReference type="PANTHER" id="PTHR43581">
    <property type="entry name" value="ATP/GTP PHOSPHATASE"/>
    <property type="match status" value="1"/>
</dbReference>
<dbReference type="InterPro" id="IPR041685">
    <property type="entry name" value="AAA_GajA/Old/RecF-like"/>
</dbReference>
<accession>A0A9X4RGZ3</accession>
<evidence type="ECO:0000259" key="1">
    <source>
        <dbReference type="Pfam" id="PF13175"/>
    </source>
</evidence>
<protein>
    <submittedName>
        <fullName evidence="3">AAA family ATPase</fullName>
    </submittedName>
</protein>
<evidence type="ECO:0000259" key="2">
    <source>
        <dbReference type="Pfam" id="PF20469"/>
    </source>
</evidence>
<dbReference type="Proteomes" id="UP001152872">
    <property type="component" value="Unassembled WGS sequence"/>
</dbReference>
<dbReference type="Pfam" id="PF20469">
    <property type="entry name" value="OLD-like_TOPRIM"/>
    <property type="match status" value="1"/>
</dbReference>
<dbReference type="AlphaFoldDB" id="A0A9X4RGZ3"/>
<dbReference type="Gene3D" id="3.40.50.300">
    <property type="entry name" value="P-loop containing nucleotide triphosphate hydrolases"/>
    <property type="match status" value="1"/>
</dbReference>